<comment type="caution">
    <text evidence="1">The sequence shown here is derived from an EMBL/GenBank/DDBJ whole genome shotgun (WGS) entry which is preliminary data.</text>
</comment>
<dbReference type="EMBL" id="VBPA01000347">
    <property type="protein sequence ID" value="TMQ69044.1"/>
    <property type="molecule type" value="Genomic_DNA"/>
</dbReference>
<dbReference type="SUPFAM" id="SSF52540">
    <property type="entry name" value="P-loop containing nucleoside triphosphate hydrolases"/>
    <property type="match status" value="1"/>
</dbReference>
<evidence type="ECO:0000313" key="2">
    <source>
        <dbReference type="Proteomes" id="UP000319836"/>
    </source>
</evidence>
<dbReference type="AlphaFoldDB" id="A0A538TZH1"/>
<name>A0A538TZH1_UNCEI</name>
<dbReference type="Proteomes" id="UP000319836">
    <property type="component" value="Unassembled WGS sequence"/>
</dbReference>
<evidence type="ECO:0000313" key="1">
    <source>
        <dbReference type="EMBL" id="TMQ69044.1"/>
    </source>
</evidence>
<dbReference type="Gene3D" id="3.40.50.300">
    <property type="entry name" value="P-loop containing nucleotide triphosphate hydrolases"/>
    <property type="match status" value="1"/>
</dbReference>
<reference evidence="1 2" key="1">
    <citation type="journal article" date="2019" name="Nat. Microbiol.">
        <title>Mediterranean grassland soil C-N compound turnover is dependent on rainfall and depth, and is mediated by genomically divergent microorganisms.</title>
        <authorList>
            <person name="Diamond S."/>
            <person name="Andeer P.F."/>
            <person name="Li Z."/>
            <person name="Crits-Christoph A."/>
            <person name="Burstein D."/>
            <person name="Anantharaman K."/>
            <person name="Lane K.R."/>
            <person name="Thomas B.C."/>
            <person name="Pan C."/>
            <person name="Northen T.R."/>
            <person name="Banfield J.F."/>
        </authorList>
    </citation>
    <scope>NUCLEOTIDE SEQUENCE [LARGE SCALE GENOMIC DNA]</scope>
    <source>
        <strain evidence="1">WS_10</strain>
    </source>
</reference>
<protein>
    <submittedName>
        <fullName evidence="1">CpsD/CapB family tyrosine-protein kinase</fullName>
    </submittedName>
</protein>
<proteinExistence type="predicted"/>
<keyword evidence="1" id="KW-0808">Transferase</keyword>
<gene>
    <name evidence="1" type="ORF">E6K80_13005</name>
</gene>
<organism evidence="1 2">
    <name type="scientific">Eiseniibacteriota bacterium</name>
    <dbReference type="NCBI Taxonomy" id="2212470"/>
    <lineage>
        <taxon>Bacteria</taxon>
        <taxon>Candidatus Eiseniibacteriota</taxon>
    </lineage>
</organism>
<keyword evidence="1" id="KW-0418">Kinase</keyword>
<dbReference type="InterPro" id="IPR027417">
    <property type="entry name" value="P-loop_NTPase"/>
</dbReference>
<sequence length="101" mass="11216">MEWFIQEATRRYPIVIIDSAPNLAVPDPLILGRVVEGVLYVIKAGSTVRKAAEYGVKVQRETRDNLLGVLINDAGEILPQYYGYRANYYGYTTTEASGADS</sequence>
<dbReference type="GO" id="GO:0016301">
    <property type="term" value="F:kinase activity"/>
    <property type="evidence" value="ECO:0007669"/>
    <property type="project" value="UniProtKB-KW"/>
</dbReference>
<accession>A0A538TZH1</accession>